<evidence type="ECO:0000259" key="3">
    <source>
        <dbReference type="Pfam" id="PF15249"/>
    </source>
</evidence>
<dbReference type="GO" id="GO:0052325">
    <property type="term" value="P:cell wall pectin biosynthetic process"/>
    <property type="evidence" value="ECO:0007669"/>
    <property type="project" value="TreeGrafter"/>
</dbReference>
<sequence>MRVLTHRHRRQRSSRVAAAAVLAGLCLLLLSLLLRQHRKAITFSELGSSDRGMFEVAEAAGTAAGRQQQMLIAQGQQQGQQQLQPTQQADPLAAVRGAPLVFVSFANGAFKDMLTNWVLSVQRLGLPFLVGALDARMTAECAARGWPHLDVSVLVQGNESMFRAHFNTFRNMGATKVQLVLTILEELQVQTVMVSDSDTSWARDPSEYLARFPSADFFISTDCLSAAVEEAWRPGHNQPRCGHVPGNGWGRAFNTGIFAARNRPAAKRLLEQWRDLLLDPKRTTEERASVAGTTVTLGITDQLALHYLLEEGVNLIEATPDDPHILWLRNRTLRLHTLPVLRFPSGHVAFVQRLPQRQVHGVEPYVVHATFQRFPNRMQAVGKRGRFREFGLWYLDQESPDYYAAPGARYLTYDNDVRRVVEQVAAQRYQGGAMPVLYKHMVAMAYQIAQFRDALAAATMLNHTLVLPTSWCWCEYDWTPDVPEAVRQSQADVQLLPARPAQQQPPGGTAAPALWPRMSQSELLQALAPLQQTAVLTIRGMQPGLLEGFSSAEQAWAFDSRFESITNAEQYWCCAAVGNYAWSIFPYALPKPFASGYVPWSAPTMQAPSCGAKAPGPGAGQGAGDVKAVRAQLELMAQDSTRVSAPDWTAPFSSLEDAVDRLLPYHMFGAEDPAETDAREAEGAPGQTFRLATSRHEAWQDHVMHRVNEYGAGLVMLDKRIRKAEAEALQRSQLPLLMLQSYATAEAQALGAGEVQRRIKAEHDKKAAIQQMRPQMPAMAQQAALQQPPPGLQQRPPMMQQQMPMMQQQQQQPRPPGFGMAPPGAGLAPQQRPAQPPGQQQPQQAAKLSKAEQLAAMRAKIAQRK</sequence>
<feature type="domain" description="GLTSCR protein conserved" evidence="3">
    <location>
        <begin position="639"/>
        <end position="704"/>
    </location>
</feature>
<dbReference type="GO" id="GO:0052636">
    <property type="term" value="F:arabinosyltransferase activity"/>
    <property type="evidence" value="ECO:0007669"/>
    <property type="project" value="TreeGrafter"/>
</dbReference>
<evidence type="ECO:0000313" key="4">
    <source>
        <dbReference type="EMBL" id="KAI7836257.1"/>
    </source>
</evidence>
<dbReference type="InterPro" id="IPR053250">
    <property type="entry name" value="Glycosyltransferase_77"/>
</dbReference>
<evidence type="ECO:0000259" key="2">
    <source>
        <dbReference type="Pfam" id="PF03407"/>
    </source>
</evidence>
<dbReference type="InterPro" id="IPR015671">
    <property type="entry name" value="GSCR1_dom"/>
</dbReference>
<dbReference type="AlphaFoldDB" id="A0AAD5H1U3"/>
<dbReference type="PANTHER" id="PTHR46936">
    <property type="entry name" value="ARABINOSYLTRANSFERASE XEG113"/>
    <property type="match status" value="1"/>
</dbReference>
<reference evidence="4" key="1">
    <citation type="submission" date="2020-11" db="EMBL/GenBank/DDBJ databases">
        <title>Chlorella ohadii genome sequencing and assembly.</title>
        <authorList>
            <person name="Murik O."/>
            <person name="Treves H."/>
            <person name="Kedem I."/>
            <person name="Shotland Y."/>
            <person name="Kaplan A."/>
        </authorList>
    </citation>
    <scope>NUCLEOTIDE SEQUENCE</scope>
    <source>
        <strain evidence="4">1</strain>
    </source>
</reference>
<comment type="caution">
    <text evidence="4">The sequence shown here is derived from an EMBL/GenBank/DDBJ whole genome shotgun (WGS) entry which is preliminary data.</text>
</comment>
<name>A0AAD5H1U3_9CHLO</name>
<dbReference type="PANTHER" id="PTHR46936:SF1">
    <property type="entry name" value="ARABINOSYLTRANSFERASE XEG113"/>
    <property type="match status" value="1"/>
</dbReference>
<gene>
    <name evidence="4" type="ORF">COHA_009847</name>
</gene>
<evidence type="ECO:0000256" key="1">
    <source>
        <dbReference type="SAM" id="MobiDB-lite"/>
    </source>
</evidence>
<organism evidence="4 5">
    <name type="scientific">Chlorella ohadii</name>
    <dbReference type="NCBI Taxonomy" id="2649997"/>
    <lineage>
        <taxon>Eukaryota</taxon>
        <taxon>Viridiplantae</taxon>
        <taxon>Chlorophyta</taxon>
        <taxon>core chlorophytes</taxon>
        <taxon>Trebouxiophyceae</taxon>
        <taxon>Chlorellales</taxon>
        <taxon>Chlorellaceae</taxon>
        <taxon>Chlorella clade</taxon>
        <taxon>Chlorella</taxon>
    </lineage>
</organism>
<keyword evidence="5" id="KW-1185">Reference proteome</keyword>
<dbReference type="Pfam" id="PF15249">
    <property type="entry name" value="GLTSCR1"/>
    <property type="match status" value="1"/>
</dbReference>
<evidence type="ECO:0000313" key="5">
    <source>
        <dbReference type="Proteomes" id="UP001205105"/>
    </source>
</evidence>
<evidence type="ECO:0008006" key="6">
    <source>
        <dbReference type="Google" id="ProtNLM"/>
    </source>
</evidence>
<dbReference type="Proteomes" id="UP001205105">
    <property type="component" value="Unassembled WGS sequence"/>
</dbReference>
<feature type="region of interest" description="Disordered" evidence="1">
    <location>
        <begin position="773"/>
        <end position="865"/>
    </location>
</feature>
<proteinExistence type="predicted"/>
<dbReference type="EMBL" id="JADXDR010000196">
    <property type="protein sequence ID" value="KAI7836257.1"/>
    <property type="molecule type" value="Genomic_DNA"/>
</dbReference>
<feature type="domain" description="Nucleotide-diphospho-sugar transferase" evidence="2">
    <location>
        <begin position="128"/>
        <end position="373"/>
    </location>
</feature>
<accession>A0AAD5H1U3</accession>
<feature type="compositionally biased region" description="Low complexity" evidence="1">
    <location>
        <begin position="773"/>
        <end position="846"/>
    </location>
</feature>
<protein>
    <recommendedName>
        <fullName evidence="6">Nucleotide-diphospho-sugar transferase domain-containing protein</fullName>
    </recommendedName>
</protein>
<dbReference type="Pfam" id="PF03407">
    <property type="entry name" value="Nucleotid_trans"/>
    <property type="match status" value="1"/>
</dbReference>
<dbReference type="GO" id="GO:0005794">
    <property type="term" value="C:Golgi apparatus"/>
    <property type="evidence" value="ECO:0007669"/>
    <property type="project" value="TreeGrafter"/>
</dbReference>
<dbReference type="InterPro" id="IPR005069">
    <property type="entry name" value="Nucl-diP-sugar_transferase"/>
</dbReference>